<dbReference type="Gene3D" id="3.60.21.10">
    <property type="match status" value="1"/>
</dbReference>
<evidence type="ECO:0000256" key="1">
    <source>
        <dbReference type="SAM" id="Phobius"/>
    </source>
</evidence>
<keyword evidence="1" id="KW-1133">Transmembrane helix</keyword>
<evidence type="ECO:0000313" key="3">
    <source>
        <dbReference type="Proteomes" id="UP000662939"/>
    </source>
</evidence>
<keyword evidence="1" id="KW-0472">Membrane</keyword>
<keyword evidence="3" id="KW-1185">Reference proteome</keyword>
<organism evidence="2 3">
    <name type="scientific">Natronoglycomyces albus</name>
    <dbReference type="NCBI Taxonomy" id="2811108"/>
    <lineage>
        <taxon>Bacteria</taxon>
        <taxon>Bacillati</taxon>
        <taxon>Actinomycetota</taxon>
        <taxon>Actinomycetes</taxon>
        <taxon>Glycomycetales</taxon>
        <taxon>Glycomycetaceae</taxon>
        <taxon>Natronoglycomyces</taxon>
    </lineage>
</organism>
<feature type="transmembrane region" description="Helical" evidence="1">
    <location>
        <begin position="350"/>
        <end position="367"/>
    </location>
</feature>
<dbReference type="PANTHER" id="PTHR34211">
    <property type="entry name" value="CALCINEURIN-LIKE METALLO-PHOSPHOESTERASE SUPERFAMILY PROTEIN"/>
    <property type="match status" value="1"/>
</dbReference>
<dbReference type="PANTHER" id="PTHR34211:SF3">
    <property type="entry name" value="CALCINEURIN-LIKE METALLO-PHOSPHOESTERASE SUPERFAMILY PROTEIN"/>
    <property type="match status" value="1"/>
</dbReference>
<dbReference type="Proteomes" id="UP000662939">
    <property type="component" value="Chromosome"/>
</dbReference>
<feature type="transmembrane region" description="Helical" evidence="1">
    <location>
        <begin position="400"/>
        <end position="424"/>
    </location>
</feature>
<feature type="transmembrane region" description="Helical" evidence="1">
    <location>
        <begin position="430"/>
        <end position="453"/>
    </location>
</feature>
<dbReference type="KEGG" id="nav:JQS30_13955"/>
<dbReference type="InterPro" id="IPR029052">
    <property type="entry name" value="Metallo-depent_PP-like"/>
</dbReference>
<evidence type="ECO:0000313" key="2">
    <source>
        <dbReference type="EMBL" id="QSB04853.1"/>
    </source>
</evidence>
<dbReference type="AlphaFoldDB" id="A0A895XMU1"/>
<name>A0A895XMU1_9ACTN</name>
<gene>
    <name evidence="2" type="ORF">JQS30_13955</name>
</gene>
<keyword evidence="1" id="KW-0812">Transmembrane</keyword>
<dbReference type="RefSeq" id="WP_213170852.1">
    <property type="nucleotide sequence ID" value="NZ_CP070496.1"/>
</dbReference>
<proteinExistence type="predicted"/>
<dbReference type="EMBL" id="CP070496">
    <property type="protein sequence ID" value="QSB04853.1"/>
    <property type="molecule type" value="Genomic_DNA"/>
</dbReference>
<reference evidence="2" key="1">
    <citation type="submission" date="2021-02" db="EMBL/GenBank/DDBJ databases">
        <title>Natronoglycomyces albus gen. nov., sp. nov, a haloalkaliphilic actinobacterium from a soda solonchak soil.</title>
        <authorList>
            <person name="Sorokin D.Y."/>
            <person name="Khijniak T.V."/>
            <person name="Zakharycheva A.P."/>
            <person name="Boueva O.V."/>
            <person name="Ariskina E.V."/>
            <person name="Hahnke R.L."/>
            <person name="Bunk B."/>
            <person name="Sproer C."/>
            <person name="Schumann P."/>
            <person name="Evtushenko L.I."/>
            <person name="Kublanov I.V."/>
        </authorList>
    </citation>
    <scope>NUCLEOTIDE SEQUENCE</scope>
    <source>
        <strain evidence="2">DSM 106290</strain>
    </source>
</reference>
<dbReference type="SUPFAM" id="SSF56300">
    <property type="entry name" value="Metallo-dependent phosphatases"/>
    <property type="match status" value="1"/>
</dbReference>
<accession>A0A895XMU1</accession>
<protein>
    <submittedName>
        <fullName evidence="2">Metallophosphoesterase</fullName>
    </submittedName>
</protein>
<sequence>MRDRPSDMSPSQLRFFPQRSVKWLSPRVLADTAARLGLARALGAYLDKRELLGFYPQEVFDHSQKDELWIDYVADLGDGFNATYSVAHTMAQSQLDIDGETLPRGEVLVMGGDEVYPSANWREYENRTKGPYQAANPQRPTDLYAIPGNHDWYDGLTAFSRLFMQRREFGGFRTKQRRSYFALKLPHDWWLFAIDAEFDAYLDEPQLEYFREAAQRMLPREKVILCVPQPSWVWTELDRRSFDRIDYFIEKIVKPREATVPLILTGDRHHYARYAEIDGDRQLVTAGGGGAYTSPTHNLPTQLTAPPKDSVSKVGESSSDYQLVETYPSRSKSWRYGFGIFHRLPWRNPGFVTFLGIVHLIALVSLLQGTGPGVTACAGLLGIATLFAQPVAGGRMIKHWVLGLGHGAAHIGLAFGGVQVWRWLDYTGTLAYIAYIGLAGLIAVWLVGAYLLLANRYGVNANELFAGLSVIDSKCFLRLKVNRDGVTVYPIGIPKSGRKWKANPDGDAADPWIEPVKPLRHELIEPPYTIPKPGPTREEAEQPKRIRAFIGHAFGLEQSRGERENVRD</sequence>
<feature type="transmembrane region" description="Helical" evidence="1">
    <location>
        <begin position="373"/>
        <end position="393"/>
    </location>
</feature>